<proteinExistence type="predicted"/>
<dbReference type="Proteomes" id="UP000712600">
    <property type="component" value="Unassembled WGS sequence"/>
</dbReference>
<protein>
    <submittedName>
        <fullName evidence="1">Uncharacterized protein</fullName>
    </submittedName>
</protein>
<gene>
    <name evidence="1" type="ORF">F2Q69_00029249</name>
</gene>
<sequence>MGCTDVMDFKMAVVVWAIQSMEQHQMNRMIFPIQDEAIVGMVLRPKAWPLFKFMSSEITKNLAKLE</sequence>
<dbReference type="AlphaFoldDB" id="A0A8S9S2N1"/>
<name>A0A8S9S2N1_BRACR</name>
<evidence type="ECO:0000313" key="1">
    <source>
        <dbReference type="EMBL" id="KAF3586329.1"/>
    </source>
</evidence>
<reference evidence="1" key="1">
    <citation type="submission" date="2019-12" db="EMBL/GenBank/DDBJ databases">
        <title>Genome sequencing and annotation of Brassica cretica.</title>
        <authorList>
            <person name="Studholme D.J."/>
            <person name="Sarris P."/>
        </authorList>
    </citation>
    <scope>NUCLEOTIDE SEQUENCE</scope>
    <source>
        <strain evidence="1">PFS-109/04</strain>
        <tissue evidence="1">Leaf</tissue>
    </source>
</reference>
<accession>A0A8S9S2N1</accession>
<organism evidence="1 2">
    <name type="scientific">Brassica cretica</name>
    <name type="common">Mustard</name>
    <dbReference type="NCBI Taxonomy" id="69181"/>
    <lineage>
        <taxon>Eukaryota</taxon>
        <taxon>Viridiplantae</taxon>
        <taxon>Streptophyta</taxon>
        <taxon>Embryophyta</taxon>
        <taxon>Tracheophyta</taxon>
        <taxon>Spermatophyta</taxon>
        <taxon>Magnoliopsida</taxon>
        <taxon>eudicotyledons</taxon>
        <taxon>Gunneridae</taxon>
        <taxon>Pentapetalae</taxon>
        <taxon>rosids</taxon>
        <taxon>malvids</taxon>
        <taxon>Brassicales</taxon>
        <taxon>Brassicaceae</taxon>
        <taxon>Brassiceae</taxon>
        <taxon>Brassica</taxon>
    </lineage>
</organism>
<evidence type="ECO:0000313" key="2">
    <source>
        <dbReference type="Proteomes" id="UP000712600"/>
    </source>
</evidence>
<comment type="caution">
    <text evidence="1">The sequence shown here is derived from an EMBL/GenBank/DDBJ whole genome shotgun (WGS) entry which is preliminary data.</text>
</comment>
<dbReference type="EMBL" id="QGKX02000088">
    <property type="protein sequence ID" value="KAF3586329.1"/>
    <property type="molecule type" value="Genomic_DNA"/>
</dbReference>